<organism evidence="3 4">
    <name type="scientific">Jimgerdemannia flammicorona</name>
    <dbReference type="NCBI Taxonomy" id="994334"/>
    <lineage>
        <taxon>Eukaryota</taxon>
        <taxon>Fungi</taxon>
        <taxon>Fungi incertae sedis</taxon>
        <taxon>Mucoromycota</taxon>
        <taxon>Mucoromycotina</taxon>
        <taxon>Endogonomycetes</taxon>
        <taxon>Endogonales</taxon>
        <taxon>Endogonaceae</taxon>
        <taxon>Jimgerdemannia</taxon>
    </lineage>
</organism>
<dbReference type="Proteomes" id="UP000268093">
    <property type="component" value="Unassembled WGS sequence"/>
</dbReference>
<dbReference type="InterPro" id="IPR011990">
    <property type="entry name" value="TPR-like_helical_dom_sf"/>
</dbReference>
<dbReference type="GO" id="GO:0043531">
    <property type="term" value="F:ADP binding"/>
    <property type="evidence" value="ECO:0007669"/>
    <property type="project" value="InterPro"/>
</dbReference>
<dbReference type="Pfam" id="PF13374">
    <property type="entry name" value="TPR_10"/>
    <property type="match status" value="1"/>
</dbReference>
<dbReference type="InterPro" id="IPR002182">
    <property type="entry name" value="NB-ARC"/>
</dbReference>
<dbReference type="Gene3D" id="1.25.40.10">
    <property type="entry name" value="Tetratricopeptide repeat domain"/>
    <property type="match status" value="1"/>
</dbReference>
<evidence type="ECO:0000313" key="4">
    <source>
        <dbReference type="Proteomes" id="UP000268093"/>
    </source>
</evidence>
<feature type="domain" description="DUF7779" evidence="2">
    <location>
        <begin position="314"/>
        <end position="410"/>
    </location>
</feature>
<dbReference type="SUPFAM" id="SSF52540">
    <property type="entry name" value="P-loop containing nucleoside triphosphate hydrolases"/>
    <property type="match status" value="1"/>
</dbReference>
<gene>
    <name evidence="3" type="ORF">BC936DRAFT_145709</name>
</gene>
<name>A0A433DLQ9_9FUNG</name>
<evidence type="ECO:0000259" key="1">
    <source>
        <dbReference type="Pfam" id="PF00931"/>
    </source>
</evidence>
<evidence type="ECO:0000259" key="2">
    <source>
        <dbReference type="Pfam" id="PF25000"/>
    </source>
</evidence>
<keyword evidence="3" id="KW-0378">Hydrolase</keyword>
<proteinExistence type="predicted"/>
<dbReference type="InterPro" id="IPR027417">
    <property type="entry name" value="P-loop_NTPase"/>
</dbReference>
<feature type="domain" description="NB-ARC" evidence="1">
    <location>
        <begin position="79"/>
        <end position="227"/>
    </location>
</feature>
<evidence type="ECO:0000313" key="3">
    <source>
        <dbReference type="EMBL" id="RUP51804.1"/>
    </source>
</evidence>
<dbReference type="GO" id="GO:0016787">
    <property type="term" value="F:hydrolase activity"/>
    <property type="evidence" value="ECO:0007669"/>
    <property type="project" value="UniProtKB-KW"/>
</dbReference>
<comment type="caution">
    <text evidence="3">The sequence shown here is derived from an EMBL/GenBank/DDBJ whole genome shotgun (WGS) entry which is preliminary data.</text>
</comment>
<protein>
    <submittedName>
        <fullName evidence="3">P-loop containing nucleoside triphosphate hydrolase protein</fullName>
    </submittedName>
</protein>
<reference evidence="3 4" key="1">
    <citation type="journal article" date="2018" name="New Phytol.">
        <title>Phylogenomics of Endogonaceae and evolution of mycorrhizas within Mucoromycota.</title>
        <authorList>
            <person name="Chang Y."/>
            <person name="Desiro A."/>
            <person name="Na H."/>
            <person name="Sandor L."/>
            <person name="Lipzen A."/>
            <person name="Clum A."/>
            <person name="Barry K."/>
            <person name="Grigoriev I.V."/>
            <person name="Martin F.M."/>
            <person name="Stajich J.E."/>
            <person name="Smith M.E."/>
            <person name="Bonito G."/>
            <person name="Spatafora J.W."/>
        </authorList>
    </citation>
    <scope>NUCLEOTIDE SEQUENCE [LARGE SCALE GENOMIC DNA]</scope>
    <source>
        <strain evidence="3 4">GMNB39</strain>
    </source>
</reference>
<dbReference type="Pfam" id="PF25000">
    <property type="entry name" value="DUF7779"/>
    <property type="match status" value="1"/>
</dbReference>
<keyword evidence="4" id="KW-1185">Reference proteome</keyword>
<accession>A0A433DLQ9</accession>
<dbReference type="PRINTS" id="PR00364">
    <property type="entry name" value="DISEASERSIST"/>
</dbReference>
<dbReference type="InterPro" id="IPR056681">
    <property type="entry name" value="DUF7779"/>
</dbReference>
<dbReference type="Gene3D" id="3.40.50.300">
    <property type="entry name" value="P-loop containing nucleotide triphosphate hydrolases"/>
    <property type="match status" value="1"/>
</dbReference>
<dbReference type="OrthoDB" id="20872at2759"/>
<dbReference type="SUPFAM" id="SSF81901">
    <property type="entry name" value="HCP-like"/>
    <property type="match status" value="1"/>
</dbReference>
<dbReference type="PANTHER" id="PTHR35205:SF1">
    <property type="entry name" value="ZU5 DOMAIN-CONTAINING PROTEIN"/>
    <property type="match status" value="1"/>
</dbReference>
<dbReference type="PANTHER" id="PTHR35205">
    <property type="entry name" value="NB-ARC AND TPR DOMAIN PROTEIN"/>
    <property type="match status" value="1"/>
</dbReference>
<dbReference type="Pfam" id="PF00931">
    <property type="entry name" value="NB-ARC"/>
    <property type="match status" value="1"/>
</dbReference>
<sequence>MANASFEGDITADNGATVIAGIQCEIHDTHNTTINFGQMTITIYLGSIKHLSTTIHVLAGLNHHCQFSTYSKRETTDSKDCSLGRVALIGLGGMGKTQIALEYCFRNYPDKYQYVFWMMADSEESLNSSFLKVAKLLNLSINVNDNLTVRISIIKQWFHNARRRWLMVFDNADDESVYTLMRKSYPNKGDGDIILTTRDAVADHKTAEIRLDEMIIDMESALKLLLRNNNPTSTCTTDPVAQQIIEELGYLPLAIDLAGACMERDDLTPDEFLTNFKTNQKEYLHMEELIKATGNNYAHTVWTVWDLSFTRVKEQNPLAANFLNACAFLHPDNIPLRLFRAHSERILPPTFTNLQPRSLEKALSLLCSSSLVRRTSATTAERSSNDVYREKISIHRLVQNIVRLEINDTEKFQWCMRLISGLSREMPSNSEHDTYEQFRNIMEVYVPHIQRVVLQFRQCGNERRDISNELPSLLSPTVIYLTRQALFESAKDFAELAVASSEIINGPEHSDTATALSNLSYLYTSQQNFEAANPHGRRALAICRKVLGQSHKNTIESLYNLVYIYLKLNMEEHVTWLYLDAAEAGDYVAQRELARRYQYGIGVTMDDDAAFHWLSQTLRSTKASSISW</sequence>
<dbReference type="AlphaFoldDB" id="A0A433DLQ9"/>
<dbReference type="EMBL" id="RBNI01000451">
    <property type="protein sequence ID" value="RUP51804.1"/>
    <property type="molecule type" value="Genomic_DNA"/>
</dbReference>